<dbReference type="SUPFAM" id="SSF52743">
    <property type="entry name" value="Subtilisin-like"/>
    <property type="match status" value="1"/>
</dbReference>
<dbReference type="PROSITE" id="PS51892">
    <property type="entry name" value="SUBTILASE"/>
    <property type="match status" value="1"/>
</dbReference>
<dbReference type="EMBL" id="VDUX01000003">
    <property type="protein sequence ID" value="TXL61410.1"/>
    <property type="molecule type" value="Genomic_DNA"/>
</dbReference>
<gene>
    <name evidence="7" type="ORF">FHP06_08255</name>
</gene>
<dbReference type="Gene3D" id="3.40.50.200">
    <property type="entry name" value="Peptidase S8/S53 domain"/>
    <property type="match status" value="1"/>
</dbReference>
<dbReference type="Proteomes" id="UP000321571">
    <property type="component" value="Unassembled WGS sequence"/>
</dbReference>
<dbReference type="RefSeq" id="WP_147685659.1">
    <property type="nucleotide sequence ID" value="NZ_VDUX01000003.1"/>
</dbReference>
<dbReference type="AlphaFoldDB" id="A0A5C8NJR3"/>
<evidence type="ECO:0000256" key="3">
    <source>
        <dbReference type="ARBA" id="ARBA00022801"/>
    </source>
</evidence>
<dbReference type="InterPro" id="IPR015500">
    <property type="entry name" value="Peptidase_S8_subtilisin-rel"/>
</dbReference>
<proteinExistence type="inferred from homology"/>
<comment type="similarity">
    <text evidence="1 5">Belongs to the peptidase S8 family.</text>
</comment>
<dbReference type="PANTHER" id="PTHR43806:SF11">
    <property type="entry name" value="CEREVISIN-RELATED"/>
    <property type="match status" value="1"/>
</dbReference>
<keyword evidence="4 5" id="KW-0720">Serine protease</keyword>
<dbReference type="GO" id="GO:0004252">
    <property type="term" value="F:serine-type endopeptidase activity"/>
    <property type="evidence" value="ECO:0007669"/>
    <property type="project" value="UniProtKB-UniRule"/>
</dbReference>
<dbReference type="PRINTS" id="PR00723">
    <property type="entry name" value="SUBTILISIN"/>
</dbReference>
<evidence type="ECO:0000256" key="2">
    <source>
        <dbReference type="ARBA" id="ARBA00022670"/>
    </source>
</evidence>
<evidence type="ECO:0000313" key="8">
    <source>
        <dbReference type="Proteomes" id="UP000321571"/>
    </source>
</evidence>
<keyword evidence="3 5" id="KW-0378">Hydrolase</keyword>
<evidence type="ECO:0000259" key="6">
    <source>
        <dbReference type="Pfam" id="PF00082"/>
    </source>
</evidence>
<accession>A0A5C8NJR3</accession>
<sequence length="287" mass="29891">MSRLPAWSEAFASDRLPDLPALPLEDARDWAFGGSTGAGVDLAIVDSGIDADHPDVGGVTSAVAMEPDDTLHEGYRAVEGPHEDLFGHGTACAAIVRSLAPDVALHSIRVLGSNLKGRGRMFHAGLLWAVDHGFDVANLSLSSKSDAMYAPLHEVADLAYFERTLLVCAANNQPGPTYPSEYASVVSVACQPGDDPWTLSANPKPPVEFGARGVDVEVAWLDGGSTVATGNSFAAPHVAAMAALILAKHPGLSPYQVKAVLQAVSDNAEIRTDVVRDTTDDAGSAAS</sequence>
<dbReference type="InterPro" id="IPR000209">
    <property type="entry name" value="Peptidase_S8/S53_dom"/>
</dbReference>
<dbReference type="OrthoDB" id="9813435at2"/>
<keyword evidence="2 5" id="KW-0645">Protease</keyword>
<organism evidence="7 8">
    <name type="scientific">Aeromicrobium terrae</name>
    <dbReference type="NCBI Taxonomy" id="2498846"/>
    <lineage>
        <taxon>Bacteria</taxon>
        <taxon>Bacillati</taxon>
        <taxon>Actinomycetota</taxon>
        <taxon>Actinomycetes</taxon>
        <taxon>Propionibacteriales</taxon>
        <taxon>Nocardioidaceae</taxon>
        <taxon>Aeromicrobium</taxon>
    </lineage>
</organism>
<evidence type="ECO:0000313" key="7">
    <source>
        <dbReference type="EMBL" id="TXL61410.1"/>
    </source>
</evidence>
<evidence type="ECO:0000256" key="5">
    <source>
        <dbReference type="PROSITE-ProRule" id="PRU01240"/>
    </source>
</evidence>
<keyword evidence="8" id="KW-1185">Reference proteome</keyword>
<dbReference type="Pfam" id="PF00082">
    <property type="entry name" value="Peptidase_S8"/>
    <property type="match status" value="1"/>
</dbReference>
<dbReference type="GO" id="GO:0006508">
    <property type="term" value="P:proteolysis"/>
    <property type="evidence" value="ECO:0007669"/>
    <property type="project" value="UniProtKB-KW"/>
</dbReference>
<feature type="active site" description="Charge relay system" evidence="5">
    <location>
        <position position="232"/>
    </location>
</feature>
<feature type="active site" description="Charge relay system" evidence="5">
    <location>
        <position position="46"/>
    </location>
</feature>
<protein>
    <submittedName>
        <fullName evidence="7">Serine protease</fullName>
    </submittedName>
</protein>
<evidence type="ECO:0000256" key="1">
    <source>
        <dbReference type="ARBA" id="ARBA00011073"/>
    </source>
</evidence>
<evidence type="ECO:0000256" key="4">
    <source>
        <dbReference type="ARBA" id="ARBA00022825"/>
    </source>
</evidence>
<name>A0A5C8NJR3_9ACTN</name>
<dbReference type="PANTHER" id="PTHR43806">
    <property type="entry name" value="PEPTIDASE S8"/>
    <property type="match status" value="1"/>
</dbReference>
<feature type="domain" description="Peptidase S8/S53" evidence="6">
    <location>
        <begin position="37"/>
        <end position="264"/>
    </location>
</feature>
<feature type="active site" description="Charge relay system" evidence="5">
    <location>
        <position position="88"/>
    </location>
</feature>
<dbReference type="InterPro" id="IPR050131">
    <property type="entry name" value="Peptidase_S8_subtilisin-like"/>
</dbReference>
<comment type="caution">
    <text evidence="7">The sequence shown here is derived from an EMBL/GenBank/DDBJ whole genome shotgun (WGS) entry which is preliminary data.</text>
</comment>
<dbReference type="InterPro" id="IPR036852">
    <property type="entry name" value="Peptidase_S8/S53_dom_sf"/>
</dbReference>
<reference evidence="7 8" key="1">
    <citation type="submission" date="2019-06" db="EMBL/GenBank/DDBJ databases">
        <title>Aeromicrobium sp. nov., isolated from a maize field.</title>
        <authorList>
            <person name="Lin S.-Y."/>
            <person name="Tsai C.-F."/>
            <person name="Young C.-C."/>
        </authorList>
    </citation>
    <scope>NUCLEOTIDE SEQUENCE [LARGE SCALE GENOMIC DNA]</scope>
    <source>
        <strain evidence="7 8">CC-CFT486</strain>
    </source>
</reference>